<evidence type="ECO:0000313" key="6">
    <source>
        <dbReference type="EMBL" id="KAK7245961.1"/>
    </source>
</evidence>
<dbReference type="InterPro" id="IPR005828">
    <property type="entry name" value="MFS_sugar_transport-like"/>
</dbReference>
<dbReference type="EMBL" id="JAYWIO010000008">
    <property type="protein sequence ID" value="KAK7245961.1"/>
    <property type="molecule type" value="Genomic_DNA"/>
</dbReference>
<evidence type="ECO:0000256" key="5">
    <source>
        <dbReference type="SAM" id="MobiDB-lite"/>
    </source>
</evidence>
<dbReference type="Proteomes" id="UP001372338">
    <property type="component" value="Unassembled WGS sequence"/>
</dbReference>
<proteinExistence type="predicted"/>
<evidence type="ECO:0000256" key="4">
    <source>
        <dbReference type="ARBA" id="ARBA00023136"/>
    </source>
</evidence>
<dbReference type="GO" id="GO:0016020">
    <property type="term" value="C:membrane"/>
    <property type="evidence" value="ECO:0007669"/>
    <property type="project" value="UniProtKB-SubCell"/>
</dbReference>
<protein>
    <submittedName>
        <fullName evidence="6">Uncharacterized protein</fullName>
    </submittedName>
</protein>
<feature type="region of interest" description="Disordered" evidence="5">
    <location>
        <begin position="68"/>
        <end position="88"/>
    </location>
</feature>
<dbReference type="Gene3D" id="1.20.1250.20">
    <property type="entry name" value="MFS general substrate transporter like domains"/>
    <property type="match status" value="1"/>
</dbReference>
<comment type="caution">
    <text evidence="6">The sequence shown here is derived from an EMBL/GenBank/DDBJ whole genome shotgun (WGS) entry which is preliminary data.</text>
</comment>
<keyword evidence="7" id="KW-1185">Reference proteome</keyword>
<accession>A0AAN9E4J5</accession>
<keyword evidence="4" id="KW-0472">Membrane</keyword>
<dbReference type="AlphaFoldDB" id="A0AAN9E4J5"/>
<name>A0AAN9E4J5_CROPI</name>
<keyword evidence="3" id="KW-1133">Transmembrane helix</keyword>
<comment type="subcellular location">
    <subcellularLocation>
        <location evidence="1">Membrane</location>
    </subcellularLocation>
</comment>
<evidence type="ECO:0000313" key="7">
    <source>
        <dbReference type="Proteomes" id="UP001372338"/>
    </source>
</evidence>
<dbReference type="Pfam" id="PF00083">
    <property type="entry name" value="Sugar_tr"/>
    <property type="match status" value="1"/>
</dbReference>
<evidence type="ECO:0000256" key="3">
    <source>
        <dbReference type="ARBA" id="ARBA00022989"/>
    </source>
</evidence>
<sequence>MLTVPWVLQSEIYPSRFRGLGGGITVVSNWCANNLIVRVIYALLNQSSTSAARAASSLATPAQHQVSQHQVSDSELTAGNQLATSYLN</sequence>
<dbReference type="GO" id="GO:0022857">
    <property type="term" value="F:transmembrane transporter activity"/>
    <property type="evidence" value="ECO:0007669"/>
    <property type="project" value="InterPro"/>
</dbReference>
<feature type="compositionally biased region" description="Polar residues" evidence="5">
    <location>
        <begin position="73"/>
        <end position="88"/>
    </location>
</feature>
<evidence type="ECO:0000256" key="1">
    <source>
        <dbReference type="ARBA" id="ARBA00004370"/>
    </source>
</evidence>
<keyword evidence="2" id="KW-0812">Transmembrane</keyword>
<reference evidence="6 7" key="1">
    <citation type="submission" date="2024-01" db="EMBL/GenBank/DDBJ databases">
        <title>The genomes of 5 underutilized Papilionoideae crops provide insights into root nodulation and disease resistanc.</title>
        <authorList>
            <person name="Yuan L."/>
        </authorList>
    </citation>
    <scope>NUCLEOTIDE SEQUENCE [LARGE SCALE GENOMIC DNA]</scope>
    <source>
        <strain evidence="6">ZHUSHIDOU_FW_LH</strain>
        <tissue evidence="6">Leaf</tissue>
    </source>
</reference>
<gene>
    <name evidence="6" type="ORF">RIF29_40815</name>
</gene>
<dbReference type="InterPro" id="IPR036259">
    <property type="entry name" value="MFS_trans_sf"/>
</dbReference>
<organism evidence="6 7">
    <name type="scientific">Crotalaria pallida</name>
    <name type="common">Smooth rattlebox</name>
    <name type="synonym">Crotalaria striata</name>
    <dbReference type="NCBI Taxonomy" id="3830"/>
    <lineage>
        <taxon>Eukaryota</taxon>
        <taxon>Viridiplantae</taxon>
        <taxon>Streptophyta</taxon>
        <taxon>Embryophyta</taxon>
        <taxon>Tracheophyta</taxon>
        <taxon>Spermatophyta</taxon>
        <taxon>Magnoliopsida</taxon>
        <taxon>eudicotyledons</taxon>
        <taxon>Gunneridae</taxon>
        <taxon>Pentapetalae</taxon>
        <taxon>rosids</taxon>
        <taxon>fabids</taxon>
        <taxon>Fabales</taxon>
        <taxon>Fabaceae</taxon>
        <taxon>Papilionoideae</taxon>
        <taxon>50 kb inversion clade</taxon>
        <taxon>genistoids sensu lato</taxon>
        <taxon>core genistoids</taxon>
        <taxon>Crotalarieae</taxon>
        <taxon>Crotalaria</taxon>
    </lineage>
</organism>
<evidence type="ECO:0000256" key="2">
    <source>
        <dbReference type="ARBA" id="ARBA00022692"/>
    </source>
</evidence>